<gene>
    <name evidence="2" type="ORF">KPSA3_07716</name>
</gene>
<evidence type="ECO:0000313" key="2">
    <source>
        <dbReference type="EMBL" id="GBH21664.1"/>
    </source>
</evidence>
<keyword evidence="1" id="KW-0472">Membrane</keyword>
<proteinExistence type="predicted"/>
<name>A0AAN4QDU9_PSESF</name>
<keyword evidence="1" id="KW-0812">Transmembrane</keyword>
<reference evidence="2 3" key="1">
    <citation type="submission" date="2018-04" db="EMBL/GenBank/DDBJ databases">
        <title>Draft genome sequence of Pseudomonas syringae pv. actinidiae biovar 3 strains isolated from kiwifruit in Kagawa prefecture.</title>
        <authorList>
            <person name="Tabuchi M."/>
            <person name="Saito M."/>
            <person name="Fujiwara S."/>
            <person name="Sasa N."/>
            <person name="Akimitsu K."/>
            <person name="Gomi K."/>
            <person name="Konishi-Sugita S."/>
            <person name="Hamano K."/>
            <person name="Kataoka I."/>
        </authorList>
    </citation>
    <scope>NUCLEOTIDE SEQUENCE [LARGE SCALE GENOMIC DNA]</scope>
    <source>
        <strain evidence="2 3">MAFF212211</strain>
    </source>
</reference>
<keyword evidence="1" id="KW-1133">Transmembrane helix</keyword>
<feature type="transmembrane region" description="Helical" evidence="1">
    <location>
        <begin position="29"/>
        <end position="47"/>
    </location>
</feature>
<dbReference type="EMBL" id="BGKA01000333">
    <property type="protein sequence ID" value="GBH21664.1"/>
    <property type="molecule type" value="Genomic_DNA"/>
</dbReference>
<evidence type="ECO:0000256" key="1">
    <source>
        <dbReference type="SAM" id="Phobius"/>
    </source>
</evidence>
<evidence type="ECO:0000313" key="3">
    <source>
        <dbReference type="Proteomes" id="UP000248291"/>
    </source>
</evidence>
<protein>
    <submittedName>
        <fullName evidence="2">Uncharacterized protein</fullName>
    </submittedName>
</protein>
<comment type="caution">
    <text evidence="2">The sequence shown here is derived from an EMBL/GenBank/DDBJ whole genome shotgun (WGS) entry which is preliminary data.</text>
</comment>
<sequence>MAELSGCNYDLENELAMEVLHMDDRRNHFAEIVAFAAGIALVGYALAKMFF</sequence>
<dbReference type="RefSeq" id="WP_153303633.1">
    <property type="nucleotide sequence ID" value="NZ_BGKA01000333.1"/>
</dbReference>
<dbReference type="Proteomes" id="UP000248291">
    <property type="component" value="Unassembled WGS sequence"/>
</dbReference>
<dbReference type="AlphaFoldDB" id="A0AAN4QDU9"/>
<accession>A0AAN4QDU9</accession>
<organism evidence="2 3">
    <name type="scientific">Pseudomonas syringae pv. actinidiae</name>
    <dbReference type="NCBI Taxonomy" id="103796"/>
    <lineage>
        <taxon>Bacteria</taxon>
        <taxon>Pseudomonadati</taxon>
        <taxon>Pseudomonadota</taxon>
        <taxon>Gammaproteobacteria</taxon>
        <taxon>Pseudomonadales</taxon>
        <taxon>Pseudomonadaceae</taxon>
        <taxon>Pseudomonas</taxon>
        <taxon>Pseudomonas syringae</taxon>
    </lineage>
</organism>